<name>A0A5D2DRH7_GOSDA</name>
<dbReference type="EMBL" id="CM017701">
    <property type="protein sequence ID" value="TYG83666.1"/>
    <property type="molecule type" value="Genomic_DNA"/>
</dbReference>
<accession>A0A5D2DRH7</accession>
<reference evidence="1 2" key="1">
    <citation type="submission" date="2019-06" db="EMBL/GenBank/DDBJ databases">
        <title>WGS assembly of Gossypium darwinii.</title>
        <authorList>
            <person name="Chen Z.J."/>
            <person name="Sreedasyam A."/>
            <person name="Ando A."/>
            <person name="Song Q."/>
            <person name="De L."/>
            <person name="Hulse-Kemp A."/>
            <person name="Ding M."/>
            <person name="Ye W."/>
            <person name="Kirkbride R."/>
            <person name="Jenkins J."/>
            <person name="Plott C."/>
            <person name="Lovell J."/>
            <person name="Lin Y.-M."/>
            <person name="Vaughn R."/>
            <person name="Liu B."/>
            <person name="Li W."/>
            <person name="Simpson S."/>
            <person name="Scheffler B."/>
            <person name="Saski C."/>
            <person name="Grover C."/>
            <person name="Hu G."/>
            <person name="Conover J."/>
            <person name="Carlson J."/>
            <person name="Shu S."/>
            <person name="Boston L."/>
            <person name="Williams M."/>
            <person name="Peterson D."/>
            <person name="Mcgee K."/>
            <person name="Jones D."/>
            <person name="Wendel J."/>
            <person name="Stelly D."/>
            <person name="Grimwood J."/>
            <person name="Schmutz J."/>
        </authorList>
    </citation>
    <scope>NUCLEOTIDE SEQUENCE [LARGE SCALE GENOMIC DNA]</scope>
    <source>
        <strain evidence="1">1808015.09</strain>
    </source>
</reference>
<sequence>MLTPISSGSQRRFVRLAICVDLMKPLCQNSRSVIVFRESNMSHFRLSALNVGFMATIQICARETKATHRRGVGRREPVVEKKGPQWCAEEEPYGPWILVKHLQRGKVQSTGIVRNDVSGKRAHGFQL</sequence>
<gene>
    <name evidence="1" type="ORF">ES288_D01G186900v1</name>
</gene>
<evidence type="ECO:0000313" key="2">
    <source>
        <dbReference type="Proteomes" id="UP000323506"/>
    </source>
</evidence>
<protein>
    <submittedName>
        <fullName evidence="1">Uncharacterized protein</fullName>
    </submittedName>
</protein>
<evidence type="ECO:0000313" key="1">
    <source>
        <dbReference type="EMBL" id="TYG83666.1"/>
    </source>
</evidence>
<dbReference type="AlphaFoldDB" id="A0A5D2DRH7"/>
<dbReference type="Proteomes" id="UP000323506">
    <property type="component" value="Chromosome D01"/>
</dbReference>
<keyword evidence="2" id="KW-1185">Reference proteome</keyword>
<organism evidence="1 2">
    <name type="scientific">Gossypium darwinii</name>
    <name type="common">Darwin's cotton</name>
    <name type="synonym">Gossypium barbadense var. darwinii</name>
    <dbReference type="NCBI Taxonomy" id="34276"/>
    <lineage>
        <taxon>Eukaryota</taxon>
        <taxon>Viridiplantae</taxon>
        <taxon>Streptophyta</taxon>
        <taxon>Embryophyta</taxon>
        <taxon>Tracheophyta</taxon>
        <taxon>Spermatophyta</taxon>
        <taxon>Magnoliopsida</taxon>
        <taxon>eudicotyledons</taxon>
        <taxon>Gunneridae</taxon>
        <taxon>Pentapetalae</taxon>
        <taxon>rosids</taxon>
        <taxon>malvids</taxon>
        <taxon>Malvales</taxon>
        <taxon>Malvaceae</taxon>
        <taxon>Malvoideae</taxon>
        <taxon>Gossypium</taxon>
    </lineage>
</organism>
<proteinExistence type="predicted"/>